<dbReference type="OrthoDB" id="9782155at2"/>
<dbReference type="EC" id="1.3.1.95" evidence="2"/>
<organism evidence="2 3">
    <name type="scientific">Paenibacillus antri</name>
    <dbReference type="NCBI Taxonomy" id="2582848"/>
    <lineage>
        <taxon>Bacteria</taxon>
        <taxon>Bacillati</taxon>
        <taxon>Bacillota</taxon>
        <taxon>Bacilli</taxon>
        <taxon>Bacillales</taxon>
        <taxon>Paenibacillaceae</taxon>
        <taxon>Paenibacillus</taxon>
    </lineage>
</organism>
<dbReference type="EMBL" id="VCIW01000008">
    <property type="protein sequence ID" value="TLS51542.1"/>
    <property type="molecule type" value="Genomic_DNA"/>
</dbReference>
<dbReference type="SUPFAM" id="SSF50129">
    <property type="entry name" value="GroES-like"/>
    <property type="match status" value="1"/>
</dbReference>
<dbReference type="SUPFAM" id="SSF51735">
    <property type="entry name" value="NAD(P)-binding Rossmann-fold domains"/>
    <property type="match status" value="1"/>
</dbReference>
<dbReference type="InterPro" id="IPR020843">
    <property type="entry name" value="ER"/>
</dbReference>
<dbReference type="Pfam" id="PF08240">
    <property type="entry name" value="ADH_N"/>
    <property type="match status" value="1"/>
</dbReference>
<proteinExistence type="predicted"/>
<protein>
    <submittedName>
        <fullName evidence="2">Acryloyl-CoA reductase</fullName>
        <ecNumber evidence="2">1.3.1.95</ecNumber>
    </submittedName>
</protein>
<gene>
    <name evidence="2" type="ORF">FE782_13625</name>
</gene>
<dbReference type="AlphaFoldDB" id="A0A5R9G5A5"/>
<dbReference type="InterPro" id="IPR013154">
    <property type="entry name" value="ADH-like_N"/>
</dbReference>
<dbReference type="RefSeq" id="WP_138194686.1">
    <property type="nucleotide sequence ID" value="NZ_VCIW01000008.1"/>
</dbReference>
<dbReference type="InterPro" id="IPR036291">
    <property type="entry name" value="NAD(P)-bd_dom_sf"/>
</dbReference>
<feature type="domain" description="Enoyl reductase (ER)" evidence="1">
    <location>
        <begin position="15"/>
        <end position="327"/>
    </location>
</feature>
<dbReference type="InterPro" id="IPR013149">
    <property type="entry name" value="ADH-like_C"/>
</dbReference>
<keyword evidence="2" id="KW-0560">Oxidoreductase</keyword>
<dbReference type="Gene3D" id="3.90.180.10">
    <property type="entry name" value="Medium-chain alcohol dehydrogenases, catalytic domain"/>
    <property type="match status" value="1"/>
</dbReference>
<evidence type="ECO:0000313" key="2">
    <source>
        <dbReference type="EMBL" id="TLS51542.1"/>
    </source>
</evidence>
<dbReference type="Pfam" id="PF00107">
    <property type="entry name" value="ADH_zinc_N"/>
    <property type="match status" value="1"/>
</dbReference>
<dbReference type="InterPro" id="IPR014188">
    <property type="entry name" value="Acrylyl-CoA_reductase_AcuI"/>
</dbReference>
<dbReference type="InterPro" id="IPR051397">
    <property type="entry name" value="Zn-ADH-like_protein"/>
</dbReference>
<accession>A0A5R9G5A5</accession>
<name>A0A5R9G5A5_9BACL</name>
<reference evidence="2 3" key="1">
    <citation type="submission" date="2019-05" db="EMBL/GenBank/DDBJ databases">
        <authorList>
            <person name="Narsing Rao M.P."/>
            <person name="Li W.J."/>
        </authorList>
    </citation>
    <scope>NUCLEOTIDE SEQUENCE [LARGE SCALE GENOMIC DNA]</scope>
    <source>
        <strain evidence="2 3">SYSU_K30003</strain>
    </source>
</reference>
<dbReference type="SMART" id="SM00829">
    <property type="entry name" value="PKS_ER"/>
    <property type="match status" value="1"/>
</dbReference>
<dbReference type="PANTHER" id="PTHR43677">
    <property type="entry name" value="SHORT-CHAIN DEHYDROGENASE/REDUCTASE"/>
    <property type="match status" value="1"/>
</dbReference>
<dbReference type="Gene3D" id="3.40.50.720">
    <property type="entry name" value="NAD(P)-binding Rossmann-like Domain"/>
    <property type="match status" value="1"/>
</dbReference>
<dbReference type="NCBIfam" id="TIGR02823">
    <property type="entry name" value="oxido_YhdH"/>
    <property type="match status" value="1"/>
</dbReference>
<dbReference type="GO" id="GO:0043957">
    <property type="term" value="F:acryloyl-CoA reductase (NADPH) activity"/>
    <property type="evidence" value="ECO:0007669"/>
    <property type="project" value="TreeGrafter"/>
</dbReference>
<dbReference type="InterPro" id="IPR011032">
    <property type="entry name" value="GroES-like_sf"/>
</dbReference>
<dbReference type="Proteomes" id="UP000309676">
    <property type="component" value="Unassembled WGS sequence"/>
</dbReference>
<dbReference type="GO" id="GO:0043958">
    <property type="term" value="F:acryloyl-CoA reductase (NADH) activity"/>
    <property type="evidence" value="ECO:0007669"/>
    <property type="project" value="UniProtKB-EC"/>
</dbReference>
<evidence type="ECO:0000313" key="3">
    <source>
        <dbReference type="Proteomes" id="UP000309676"/>
    </source>
</evidence>
<comment type="caution">
    <text evidence="2">The sequence shown here is derived from an EMBL/GenBank/DDBJ whole genome shotgun (WGS) entry which is preliminary data.</text>
</comment>
<keyword evidence="3" id="KW-1185">Reference proteome</keyword>
<evidence type="ECO:0000259" key="1">
    <source>
        <dbReference type="SMART" id="SM00829"/>
    </source>
</evidence>
<dbReference type="PANTHER" id="PTHR43677:SF1">
    <property type="entry name" value="ACRYLYL-COA REDUCTASE ACUI-RELATED"/>
    <property type="match status" value="1"/>
</dbReference>
<sequence length="333" mass="34943">MEKYRAFAARKTADGFSAGFEQRKMEEMPEGEVTVRVAYSSVNYKDGLAATANGKVVAAYPRTLGIDLAGVVVQSSAPRFREGDSVVATGYGLGVSHDGGFAELARLPADWLVPLPESLSPKEAMALGTAGFTAALSLRRLEDNGLRPDRGPVLVTGASGGVGGIAVALLARAGYEVTASTGRASERDYLTRLGATDVIDRAALAPEKPSPLLKQRFAAAIDPVGGEGLRHVLGSLQYGGSAAVSGMAGGGEWQASVFPFILRGVNLLGIDSVACPMETRLELWRAMADEWKPAGLLTDIAQEIGFDELPERLADILRGTIRGRTVVRIGGDA</sequence>